<gene>
    <name evidence="1" type="ORF">HYPSUDRAFT_43681</name>
</gene>
<keyword evidence="2" id="KW-1185">Reference proteome</keyword>
<dbReference type="Proteomes" id="UP000054270">
    <property type="component" value="Unassembled WGS sequence"/>
</dbReference>
<evidence type="ECO:0000313" key="1">
    <source>
        <dbReference type="EMBL" id="KJA20055.1"/>
    </source>
</evidence>
<name>A0A0D2PJ87_HYPSF</name>
<accession>A0A0D2PJ87</accession>
<reference evidence="2" key="1">
    <citation type="submission" date="2014-04" db="EMBL/GenBank/DDBJ databases">
        <title>Evolutionary Origins and Diversification of the Mycorrhizal Mutualists.</title>
        <authorList>
            <consortium name="DOE Joint Genome Institute"/>
            <consortium name="Mycorrhizal Genomics Consortium"/>
            <person name="Kohler A."/>
            <person name="Kuo A."/>
            <person name="Nagy L.G."/>
            <person name="Floudas D."/>
            <person name="Copeland A."/>
            <person name="Barry K.W."/>
            <person name="Cichocki N."/>
            <person name="Veneault-Fourrey C."/>
            <person name="LaButti K."/>
            <person name="Lindquist E.A."/>
            <person name="Lipzen A."/>
            <person name="Lundell T."/>
            <person name="Morin E."/>
            <person name="Murat C."/>
            <person name="Riley R."/>
            <person name="Ohm R."/>
            <person name="Sun H."/>
            <person name="Tunlid A."/>
            <person name="Henrissat B."/>
            <person name="Grigoriev I.V."/>
            <person name="Hibbett D.S."/>
            <person name="Martin F."/>
        </authorList>
    </citation>
    <scope>NUCLEOTIDE SEQUENCE [LARGE SCALE GENOMIC DNA]</scope>
    <source>
        <strain evidence="2">FD-334 SS-4</strain>
    </source>
</reference>
<sequence>MTSRGLPSRAKLQLFFIQATYDWTQLTYSSAWWLISSLRPLRSHYASSDGTQNQLSTLCIYHWGLRQAHRRNWSHDYLRPTFSAWHSLCTCLR</sequence>
<protein>
    <submittedName>
        <fullName evidence="1">Uncharacterized protein</fullName>
    </submittedName>
</protein>
<dbReference type="AlphaFoldDB" id="A0A0D2PJ87"/>
<proteinExistence type="predicted"/>
<dbReference type="EMBL" id="KN817571">
    <property type="protein sequence ID" value="KJA20055.1"/>
    <property type="molecule type" value="Genomic_DNA"/>
</dbReference>
<organism evidence="1 2">
    <name type="scientific">Hypholoma sublateritium (strain FD-334 SS-4)</name>
    <dbReference type="NCBI Taxonomy" id="945553"/>
    <lineage>
        <taxon>Eukaryota</taxon>
        <taxon>Fungi</taxon>
        <taxon>Dikarya</taxon>
        <taxon>Basidiomycota</taxon>
        <taxon>Agaricomycotina</taxon>
        <taxon>Agaricomycetes</taxon>
        <taxon>Agaricomycetidae</taxon>
        <taxon>Agaricales</taxon>
        <taxon>Agaricineae</taxon>
        <taxon>Strophariaceae</taxon>
        <taxon>Hypholoma</taxon>
    </lineage>
</organism>
<evidence type="ECO:0000313" key="2">
    <source>
        <dbReference type="Proteomes" id="UP000054270"/>
    </source>
</evidence>